<dbReference type="Proteomes" id="UP000444721">
    <property type="component" value="Unassembled WGS sequence"/>
</dbReference>
<comment type="similarity">
    <text evidence="2">Belongs to the BORCS7 family.</text>
</comment>
<protein>
    <recommendedName>
        <fullName evidence="3">BLOC-1-related complex subunit 7</fullName>
    </recommendedName>
</protein>
<gene>
    <name evidence="6" type="ORF">FDP41_003927</name>
</gene>
<dbReference type="InterPro" id="IPR032143">
    <property type="entry name" value="BORCS7"/>
</dbReference>
<organism evidence="6 7">
    <name type="scientific">Naegleria fowleri</name>
    <name type="common">Brain eating amoeba</name>
    <dbReference type="NCBI Taxonomy" id="5763"/>
    <lineage>
        <taxon>Eukaryota</taxon>
        <taxon>Discoba</taxon>
        <taxon>Heterolobosea</taxon>
        <taxon>Tetramitia</taxon>
        <taxon>Eutetramitia</taxon>
        <taxon>Vahlkampfiidae</taxon>
        <taxon>Naegleria</taxon>
    </lineage>
</organism>
<dbReference type="VEuPathDB" id="AmoebaDB:NfTy_063290"/>
<dbReference type="OrthoDB" id="10315734at2759"/>
<comment type="caution">
    <text evidence="6">The sequence shown here is derived from an EMBL/GenBank/DDBJ whole genome shotgun (WGS) entry which is preliminary data.</text>
</comment>
<evidence type="ECO:0000313" key="6">
    <source>
        <dbReference type="EMBL" id="KAF0977274.1"/>
    </source>
</evidence>
<dbReference type="AlphaFoldDB" id="A0A6A5BST6"/>
<name>A0A6A5BST6_NAEFO</name>
<comment type="subcellular location">
    <subcellularLocation>
        <location evidence="1">Lysosome membrane</location>
    </subcellularLocation>
</comment>
<dbReference type="EMBL" id="VFQX01000035">
    <property type="protein sequence ID" value="KAF0977274.1"/>
    <property type="molecule type" value="Genomic_DNA"/>
</dbReference>
<keyword evidence="4" id="KW-0472">Membrane</keyword>
<dbReference type="GeneID" id="68111145"/>
<accession>A0A6A5BST6</accession>
<dbReference type="VEuPathDB" id="AmoebaDB:NF0047220"/>
<proteinExistence type="inferred from homology"/>
<dbReference type="VEuPathDB" id="AmoebaDB:FDP41_003927"/>
<evidence type="ECO:0000313" key="7">
    <source>
        <dbReference type="Proteomes" id="UP000444721"/>
    </source>
</evidence>
<dbReference type="GO" id="GO:0005765">
    <property type="term" value="C:lysosomal membrane"/>
    <property type="evidence" value="ECO:0007669"/>
    <property type="project" value="UniProtKB-SubCell"/>
</dbReference>
<dbReference type="RefSeq" id="XP_044561987.1">
    <property type="nucleotide sequence ID" value="XM_044707285.1"/>
</dbReference>
<reference evidence="6 7" key="1">
    <citation type="journal article" date="2019" name="Sci. Rep.">
        <title>Nanopore sequencing improves the draft genome of the human pathogenic amoeba Naegleria fowleri.</title>
        <authorList>
            <person name="Liechti N."/>
            <person name="Schurch N."/>
            <person name="Bruggmann R."/>
            <person name="Wittwer M."/>
        </authorList>
    </citation>
    <scope>NUCLEOTIDE SEQUENCE [LARGE SCALE GENOMIC DNA]</scope>
    <source>
        <strain evidence="6 7">ATCC 30894</strain>
    </source>
</reference>
<sequence length="165" mass="19235">MDEFTQSQEKKLTEFRRFLLALVLVCLTRKDQQYWALQKKFIKKMSFQEVKQLLHDRSGKIADETSRVCISLLEGSKQDEYISSCTRAMVTKYDPIISTFGDQINEISNSTTDISVQIHQIDRRLQTMVQTRQSLDEILTKLKRMGFENEAKGIKDTRSSKPPQH</sequence>
<evidence type="ECO:0000256" key="1">
    <source>
        <dbReference type="ARBA" id="ARBA00004656"/>
    </source>
</evidence>
<keyword evidence="7" id="KW-1185">Reference proteome</keyword>
<evidence type="ECO:0000256" key="4">
    <source>
        <dbReference type="ARBA" id="ARBA00023136"/>
    </source>
</evidence>
<keyword evidence="5" id="KW-0458">Lysosome</keyword>
<dbReference type="Pfam" id="PF16088">
    <property type="entry name" value="BORCS7"/>
    <property type="match status" value="1"/>
</dbReference>
<evidence type="ECO:0000256" key="3">
    <source>
        <dbReference type="ARBA" id="ARBA00022295"/>
    </source>
</evidence>
<evidence type="ECO:0000256" key="2">
    <source>
        <dbReference type="ARBA" id="ARBA00005433"/>
    </source>
</evidence>
<evidence type="ECO:0000256" key="5">
    <source>
        <dbReference type="ARBA" id="ARBA00023228"/>
    </source>
</evidence>